<reference evidence="5" key="1">
    <citation type="journal article" date="2019" name="Int. J. Syst. Evol. Microbiol.">
        <title>The Global Catalogue of Microorganisms (GCM) 10K type strain sequencing project: providing services to taxonomists for standard genome sequencing and annotation.</title>
        <authorList>
            <consortium name="The Broad Institute Genomics Platform"/>
            <consortium name="The Broad Institute Genome Sequencing Center for Infectious Disease"/>
            <person name="Wu L."/>
            <person name="Ma J."/>
        </authorList>
    </citation>
    <scope>NUCLEOTIDE SEQUENCE [LARGE SCALE GENOMIC DNA]</scope>
    <source>
        <strain evidence="5">CGMCC 1.13587</strain>
    </source>
</reference>
<name>A0ABW0SZJ5_9GAMM</name>
<accession>A0ABW0SZJ5</accession>
<organism evidence="4 5">
    <name type="scientific">Rhodanobacter terrae</name>
    <dbReference type="NCBI Taxonomy" id="418647"/>
    <lineage>
        <taxon>Bacteria</taxon>
        <taxon>Pseudomonadati</taxon>
        <taxon>Pseudomonadota</taxon>
        <taxon>Gammaproteobacteria</taxon>
        <taxon>Lysobacterales</taxon>
        <taxon>Rhodanobacteraceae</taxon>
        <taxon>Rhodanobacter</taxon>
    </lineage>
</organism>
<sequence length="207" mass="22144">MKLLSRNYVFRLIVAGGLLLLGGCSSAPIVNGSTAVLQPAERYIIGPGDSLNIFVRDNPNLTTTVPVRPDGRISIPLVQSIEAAGKTPDQLAGDLEKALSQYIRSPLVTVIVQSFVGAYSQQIRVVGQATTPKSLAYRDGMTLLDVMIDVGGLTKFASGNSAKIIRHLPNGEEQTIPARLGDLMNGTINDNVVMRPGDILIIPESFF</sequence>
<dbReference type="InterPro" id="IPR019554">
    <property type="entry name" value="Soluble_ligand-bd"/>
</dbReference>
<dbReference type="InterPro" id="IPR003715">
    <property type="entry name" value="Poly_export_N"/>
</dbReference>
<evidence type="ECO:0000313" key="4">
    <source>
        <dbReference type="EMBL" id="MFC5582165.1"/>
    </source>
</evidence>
<dbReference type="InterPro" id="IPR017477">
    <property type="entry name" value="PEP-CTERM_polysacc_export"/>
</dbReference>
<dbReference type="PANTHER" id="PTHR33619:SF3">
    <property type="entry name" value="POLYSACCHARIDE EXPORT PROTEIN GFCE-RELATED"/>
    <property type="match status" value="1"/>
</dbReference>
<evidence type="ECO:0000256" key="1">
    <source>
        <dbReference type="ARBA" id="ARBA00022729"/>
    </source>
</evidence>
<dbReference type="Proteomes" id="UP001596111">
    <property type="component" value="Unassembled WGS sequence"/>
</dbReference>
<proteinExistence type="predicted"/>
<dbReference type="RefSeq" id="WP_377327995.1">
    <property type="nucleotide sequence ID" value="NZ_JBHSNG010000015.1"/>
</dbReference>
<dbReference type="PROSITE" id="PS51257">
    <property type="entry name" value="PROKAR_LIPOPROTEIN"/>
    <property type="match status" value="1"/>
</dbReference>
<dbReference type="EMBL" id="JBHSNG010000015">
    <property type="protein sequence ID" value="MFC5582165.1"/>
    <property type="molecule type" value="Genomic_DNA"/>
</dbReference>
<gene>
    <name evidence="4" type="ORF">ACFPPB_13660</name>
</gene>
<dbReference type="InterPro" id="IPR049712">
    <property type="entry name" value="Poly_export"/>
</dbReference>
<evidence type="ECO:0000259" key="3">
    <source>
        <dbReference type="Pfam" id="PF10531"/>
    </source>
</evidence>
<feature type="domain" description="Polysaccharide export protein N-terminal" evidence="2">
    <location>
        <begin position="39"/>
        <end position="112"/>
    </location>
</feature>
<feature type="domain" description="Soluble ligand binding" evidence="3">
    <location>
        <begin position="123"/>
        <end position="176"/>
    </location>
</feature>
<keyword evidence="5" id="KW-1185">Reference proteome</keyword>
<dbReference type="Gene3D" id="3.30.1950.10">
    <property type="entry name" value="wza like domain"/>
    <property type="match status" value="1"/>
</dbReference>
<comment type="caution">
    <text evidence="4">The sequence shown here is derived from an EMBL/GenBank/DDBJ whole genome shotgun (WGS) entry which is preliminary data.</text>
</comment>
<dbReference type="NCBIfam" id="TIGR03027">
    <property type="entry name" value="pepcterm_export"/>
    <property type="match status" value="1"/>
</dbReference>
<dbReference type="PANTHER" id="PTHR33619">
    <property type="entry name" value="POLYSACCHARIDE EXPORT PROTEIN GFCE-RELATED"/>
    <property type="match status" value="1"/>
</dbReference>
<keyword evidence="1" id="KW-0732">Signal</keyword>
<dbReference type="Pfam" id="PF02563">
    <property type="entry name" value="Poly_export"/>
    <property type="match status" value="1"/>
</dbReference>
<dbReference type="Gene3D" id="3.10.560.10">
    <property type="entry name" value="Outer membrane lipoprotein wza domain like"/>
    <property type="match status" value="1"/>
</dbReference>
<dbReference type="Pfam" id="PF10531">
    <property type="entry name" value="SLBB"/>
    <property type="match status" value="1"/>
</dbReference>
<protein>
    <submittedName>
        <fullName evidence="4">XrtA/PEP-CTERM system exopolysaccharide export protein</fullName>
    </submittedName>
</protein>
<evidence type="ECO:0000259" key="2">
    <source>
        <dbReference type="Pfam" id="PF02563"/>
    </source>
</evidence>
<evidence type="ECO:0000313" key="5">
    <source>
        <dbReference type="Proteomes" id="UP001596111"/>
    </source>
</evidence>